<protein>
    <submittedName>
        <fullName evidence="3">Uncharacterized protein</fullName>
    </submittedName>
</protein>
<evidence type="ECO:0000313" key="3">
    <source>
        <dbReference type="EMBL" id="EOY21351.1"/>
    </source>
</evidence>
<keyword evidence="4" id="KW-1185">Reference proteome</keyword>
<dbReference type="AlphaFoldDB" id="A0A061FVT3"/>
<feature type="region of interest" description="Disordered" evidence="2">
    <location>
        <begin position="68"/>
        <end position="92"/>
    </location>
</feature>
<feature type="coiled-coil region" evidence="1">
    <location>
        <begin position="5"/>
        <end position="42"/>
    </location>
</feature>
<dbReference type="Gramene" id="EOY21351">
    <property type="protein sequence ID" value="EOY21351"/>
    <property type="gene ID" value="TCM_012863"/>
</dbReference>
<dbReference type="Proteomes" id="UP000026915">
    <property type="component" value="Chromosome 3"/>
</dbReference>
<evidence type="ECO:0000313" key="4">
    <source>
        <dbReference type="Proteomes" id="UP000026915"/>
    </source>
</evidence>
<evidence type="ECO:0000256" key="2">
    <source>
        <dbReference type="SAM" id="MobiDB-lite"/>
    </source>
</evidence>
<proteinExistence type="predicted"/>
<reference evidence="3 4" key="1">
    <citation type="journal article" date="2013" name="Genome Biol.">
        <title>The genome sequence of the most widely cultivated cacao type and its use to identify candidate genes regulating pod color.</title>
        <authorList>
            <person name="Motamayor J.C."/>
            <person name="Mockaitis K."/>
            <person name="Schmutz J."/>
            <person name="Haiminen N."/>
            <person name="Iii D.L."/>
            <person name="Cornejo O."/>
            <person name="Findley S.D."/>
            <person name="Zheng P."/>
            <person name="Utro F."/>
            <person name="Royaert S."/>
            <person name="Saski C."/>
            <person name="Jenkins J."/>
            <person name="Podicheti R."/>
            <person name="Zhao M."/>
            <person name="Scheffler B.E."/>
            <person name="Stack J.C."/>
            <person name="Feltus F.A."/>
            <person name="Mustiga G.M."/>
            <person name="Amores F."/>
            <person name="Phillips W."/>
            <person name="Marelli J.P."/>
            <person name="May G.D."/>
            <person name="Shapiro H."/>
            <person name="Ma J."/>
            <person name="Bustamante C.D."/>
            <person name="Schnell R.J."/>
            <person name="Main D."/>
            <person name="Gilbert D."/>
            <person name="Parida L."/>
            <person name="Kuhn D.N."/>
        </authorList>
    </citation>
    <scope>NUCLEOTIDE SEQUENCE [LARGE SCALE GENOMIC DNA]</scope>
    <source>
        <strain evidence="4">cv. Matina 1-6</strain>
    </source>
</reference>
<gene>
    <name evidence="3" type="ORF">TCM_012863</name>
</gene>
<organism evidence="3 4">
    <name type="scientific">Theobroma cacao</name>
    <name type="common">Cacao</name>
    <name type="synonym">Cocoa</name>
    <dbReference type="NCBI Taxonomy" id="3641"/>
    <lineage>
        <taxon>Eukaryota</taxon>
        <taxon>Viridiplantae</taxon>
        <taxon>Streptophyta</taxon>
        <taxon>Embryophyta</taxon>
        <taxon>Tracheophyta</taxon>
        <taxon>Spermatophyta</taxon>
        <taxon>Magnoliopsida</taxon>
        <taxon>eudicotyledons</taxon>
        <taxon>Gunneridae</taxon>
        <taxon>Pentapetalae</taxon>
        <taxon>rosids</taxon>
        <taxon>malvids</taxon>
        <taxon>Malvales</taxon>
        <taxon>Malvaceae</taxon>
        <taxon>Byttnerioideae</taxon>
        <taxon>Theobroma</taxon>
    </lineage>
</organism>
<name>A0A061FVT3_THECC</name>
<dbReference type="HOGENOM" id="CLU_2417615_0_0_1"/>
<accession>A0A061FVT3</accession>
<dbReference type="InParanoid" id="A0A061FVT3"/>
<keyword evidence="1" id="KW-0175">Coiled coil</keyword>
<evidence type="ECO:0000256" key="1">
    <source>
        <dbReference type="SAM" id="Coils"/>
    </source>
</evidence>
<feature type="compositionally biased region" description="Basic and acidic residues" evidence="2">
    <location>
        <begin position="70"/>
        <end position="92"/>
    </location>
</feature>
<sequence>MKERLEEFEANMDELGSKDDELREELHEMAKLELQMRSVQNITKVMTVVESLVDLHKFENKLFFLKPKKKGNDKEEKDNGSEEYAGEKSPRH</sequence>
<dbReference type="EMBL" id="CM001881">
    <property type="protein sequence ID" value="EOY21351.1"/>
    <property type="molecule type" value="Genomic_DNA"/>
</dbReference>